<dbReference type="GO" id="GO:0016811">
    <property type="term" value="F:hydrolase activity, acting on carbon-nitrogen (but not peptide) bonds, in linear amides"/>
    <property type="evidence" value="ECO:0007669"/>
    <property type="project" value="UniProtKB-ARBA"/>
</dbReference>
<dbReference type="Pfam" id="PF01112">
    <property type="entry name" value="Asparaginase_2"/>
    <property type="match status" value="1"/>
</dbReference>
<dbReference type="PANTHER" id="PTHR10188">
    <property type="entry name" value="L-ASPARAGINASE"/>
    <property type="match status" value="1"/>
</dbReference>
<feature type="site" description="Cleavage; by autolysis" evidence="3">
    <location>
        <begin position="154"/>
        <end position="155"/>
    </location>
</feature>
<feature type="binding site" evidence="2">
    <location>
        <begin position="183"/>
        <end position="186"/>
    </location>
    <ligand>
        <name>substrate</name>
    </ligand>
</feature>
<evidence type="ECO:0000256" key="1">
    <source>
        <dbReference type="PIRSR" id="PIRSR600246-1"/>
    </source>
</evidence>
<dbReference type="InterPro" id="IPR029055">
    <property type="entry name" value="Ntn_hydrolases_N"/>
</dbReference>
<feature type="binding site" evidence="2">
    <location>
        <begin position="206"/>
        <end position="209"/>
    </location>
    <ligand>
        <name>substrate</name>
    </ligand>
</feature>
<evidence type="ECO:0000313" key="5">
    <source>
        <dbReference type="Proteomes" id="UP000727962"/>
    </source>
</evidence>
<organism evidence="4 5">
    <name type="scientific">Fimbriimonas ginsengisoli</name>
    <dbReference type="NCBI Taxonomy" id="1005039"/>
    <lineage>
        <taxon>Bacteria</taxon>
        <taxon>Bacillati</taxon>
        <taxon>Armatimonadota</taxon>
        <taxon>Fimbriimonadia</taxon>
        <taxon>Fimbriimonadales</taxon>
        <taxon>Fimbriimonadaceae</taxon>
        <taxon>Fimbriimonas</taxon>
    </lineage>
</organism>
<comment type="caution">
    <text evidence="4">The sequence shown here is derived from an EMBL/GenBank/DDBJ whole genome shotgun (WGS) entry which is preliminary data.</text>
</comment>
<feature type="active site" description="Nucleophile" evidence="1">
    <location>
        <position position="155"/>
    </location>
</feature>
<dbReference type="PANTHER" id="PTHR10188:SF6">
    <property type="entry name" value="N(4)-(BETA-N-ACETYLGLUCOSAMINYL)-L-ASPARAGINASE"/>
    <property type="match status" value="1"/>
</dbReference>
<dbReference type="Gene3D" id="3.60.20.30">
    <property type="entry name" value="(Glycosyl)asparaginase"/>
    <property type="match status" value="1"/>
</dbReference>
<dbReference type="GO" id="GO:0005737">
    <property type="term" value="C:cytoplasm"/>
    <property type="evidence" value="ECO:0007669"/>
    <property type="project" value="TreeGrafter"/>
</dbReference>
<sequence>MTTLLASWRDPGKVAIEAAWAAREEGASLVASLEQGLAAAELDPNLVAIGLGALPNADGELELDASIMDGCDLSAGAVCGLRGIVPAISVARRVMEATPHLMIAGEQARRFAISQGFHPRNLMTAESVRRYDEWLKMPAEAERRYVHSTEESHDTVTVLGLESERHVAAASSTSGLAWKMPGRVGDSPIIGAGIYADDEIGAAGATGWGEELWKAMASFRTVEFMRQGMGAQAACEATVRHMLRRQPHSRDMACVAFALRADGDFGAATTHAEFPLWICRDGSFELRVFEALKS</sequence>
<dbReference type="EMBL" id="JACOSL010000030">
    <property type="protein sequence ID" value="MBI1756415.1"/>
    <property type="molecule type" value="Genomic_DNA"/>
</dbReference>
<evidence type="ECO:0000256" key="2">
    <source>
        <dbReference type="PIRSR" id="PIRSR600246-2"/>
    </source>
</evidence>
<protein>
    <submittedName>
        <fullName evidence="4">N(4)-(Beta-N-acetylglucosaminyl)-L-asparaginase</fullName>
    </submittedName>
</protein>
<dbReference type="AlphaFoldDB" id="A0A931LX14"/>
<dbReference type="InterPro" id="IPR000246">
    <property type="entry name" value="Peptidase_T2"/>
</dbReference>
<name>A0A931LX14_FIMGI</name>
<reference evidence="4" key="1">
    <citation type="submission" date="2020-07" db="EMBL/GenBank/DDBJ databases">
        <title>Huge and variable diversity of episymbiotic CPR bacteria and DPANN archaea in groundwater ecosystems.</title>
        <authorList>
            <person name="He C.Y."/>
            <person name="Keren R."/>
            <person name="Whittaker M."/>
            <person name="Farag I.F."/>
            <person name="Doudna J."/>
            <person name="Cate J.H.D."/>
            <person name="Banfield J.F."/>
        </authorList>
    </citation>
    <scope>NUCLEOTIDE SEQUENCE</scope>
    <source>
        <strain evidence="4">NC_groundwater_17_Pr7_B-0.1um_64_12</strain>
    </source>
</reference>
<evidence type="ECO:0000256" key="3">
    <source>
        <dbReference type="PIRSR" id="PIRSR600246-3"/>
    </source>
</evidence>
<dbReference type="SUPFAM" id="SSF56235">
    <property type="entry name" value="N-terminal nucleophile aminohydrolases (Ntn hydrolases)"/>
    <property type="match status" value="1"/>
</dbReference>
<dbReference type="Proteomes" id="UP000727962">
    <property type="component" value="Unassembled WGS sequence"/>
</dbReference>
<dbReference type="CDD" id="cd04513">
    <property type="entry name" value="Glycosylasparaginase"/>
    <property type="match status" value="1"/>
</dbReference>
<accession>A0A931LX14</accession>
<evidence type="ECO:0000313" key="4">
    <source>
        <dbReference type="EMBL" id="MBI1756415.1"/>
    </source>
</evidence>
<proteinExistence type="predicted"/>
<gene>
    <name evidence="4" type="ORF">HYR64_04825</name>
</gene>